<comment type="caution">
    <text evidence="2">The sequence shown here is derived from an EMBL/GenBank/DDBJ whole genome shotgun (WGS) entry which is preliminary data.</text>
</comment>
<accession>A0A4Y8AGH9</accession>
<reference evidence="2" key="2">
    <citation type="submission" date="2019-03" db="EMBL/GenBank/DDBJ databases">
        <authorList>
            <person name="Yan Y.-Q."/>
            <person name="Du Z.-J."/>
        </authorList>
    </citation>
    <scope>NUCLEOTIDE SEQUENCE</scope>
    <source>
        <strain evidence="2">PP-F2FG21</strain>
    </source>
</reference>
<dbReference type="Proteomes" id="UP000297248">
    <property type="component" value="Unassembled WGS sequence"/>
</dbReference>
<evidence type="ECO:0000313" key="3">
    <source>
        <dbReference type="Proteomes" id="UP000297248"/>
    </source>
</evidence>
<dbReference type="EMBL" id="SNQG01000002">
    <property type="protein sequence ID" value="TEW67355.1"/>
    <property type="molecule type" value="Genomic_DNA"/>
</dbReference>
<gene>
    <name evidence="2" type="ORF">E2R65_05020</name>
    <name evidence="1" type="ORF">GGR35_001624</name>
</gene>
<reference evidence="1 4" key="3">
    <citation type="submission" date="2020-08" db="EMBL/GenBank/DDBJ databases">
        <title>Genomic Encyclopedia of Type Strains, Phase IV (KMG-IV): sequencing the most valuable type-strain genomes for metagenomic binning, comparative biology and taxonomic classification.</title>
        <authorList>
            <person name="Goeker M."/>
        </authorList>
    </citation>
    <scope>NUCLEOTIDE SEQUENCE [LARGE SCALE GENOMIC DNA]</scope>
    <source>
        <strain evidence="1 4">DSM 100995</strain>
    </source>
</reference>
<evidence type="ECO:0000313" key="2">
    <source>
        <dbReference type="EMBL" id="TEW67355.1"/>
    </source>
</evidence>
<name>A0A4Y8AGH9_9SPHI</name>
<dbReference type="AlphaFoldDB" id="A0A4Y8AGH9"/>
<dbReference type="OrthoDB" id="647686at2"/>
<dbReference type="Gene3D" id="3.40.50.2000">
    <property type="entry name" value="Glycogen Phosphorylase B"/>
    <property type="match status" value="1"/>
</dbReference>
<dbReference type="EMBL" id="JACIEG010000002">
    <property type="protein sequence ID" value="MBB3969032.1"/>
    <property type="molecule type" value="Genomic_DNA"/>
</dbReference>
<evidence type="ECO:0000313" key="1">
    <source>
        <dbReference type="EMBL" id="MBB3969032.1"/>
    </source>
</evidence>
<protein>
    <submittedName>
        <fullName evidence="2">Uncharacterized protein</fullName>
    </submittedName>
</protein>
<dbReference type="RefSeq" id="WP_134335408.1">
    <property type="nucleotide sequence ID" value="NZ_BMCZ01000010.1"/>
</dbReference>
<keyword evidence="4" id="KW-1185">Reference proteome</keyword>
<dbReference type="Proteomes" id="UP000583101">
    <property type="component" value="Unassembled WGS sequence"/>
</dbReference>
<proteinExistence type="predicted"/>
<organism evidence="2 3">
    <name type="scientific">Mucilaginibacter phyllosphaerae</name>
    <dbReference type="NCBI Taxonomy" id="1812349"/>
    <lineage>
        <taxon>Bacteria</taxon>
        <taxon>Pseudomonadati</taxon>
        <taxon>Bacteroidota</taxon>
        <taxon>Sphingobacteriia</taxon>
        <taxon>Sphingobacteriales</taxon>
        <taxon>Sphingobacteriaceae</taxon>
        <taxon>Mucilaginibacter</taxon>
    </lineage>
</organism>
<evidence type="ECO:0000313" key="4">
    <source>
        <dbReference type="Proteomes" id="UP000583101"/>
    </source>
</evidence>
<sequence>MMFKKKNLLSKLWLKFTDKPAYKKYKWEMINYRQTQFTDHLIGDNKLNNVNKILDAAKANKSLNLIHSGNAGDIIYALATIKKIGEITNVPVNLCLKIGRPNHSPFYSSHPVGNVMLNQGMVNNLIPLIQSQPYINNCEVYTDQPIHIDLDYFRSGTVPLNGNIARWYSYITGVSPVLWKPWLTIDADKSYADTIVMARSGRYQNRAIDYSFLNAYPKVVFIGIESEYKDLLPVIPNLQWKPVTDFLELAQVVAGCRLFIGNQSFPFSVAEALKVPRILEVSYEIINVVPEGEGSHDFFYQEHLEYLVKELTNEAISGLLPVK</sequence>
<reference evidence="2 3" key="1">
    <citation type="journal article" date="2016" name="Int. J. Syst. Evol. Microbiol.">
        <title>Proposal of Mucilaginibacter phyllosphaerae sp. nov. isolated from the phyllosphere of Galium album.</title>
        <authorList>
            <person name="Aydogan E.L."/>
            <person name="Busse H.J."/>
            <person name="Moser G."/>
            <person name="Muller C."/>
            <person name="Kampfer P."/>
            <person name="Glaeser S.P."/>
        </authorList>
    </citation>
    <scope>NUCLEOTIDE SEQUENCE [LARGE SCALE GENOMIC DNA]</scope>
    <source>
        <strain evidence="2 3">PP-F2FG21</strain>
    </source>
</reference>